<dbReference type="EMBL" id="NBIV01000188">
    <property type="protein sequence ID" value="PXF41866.1"/>
    <property type="molecule type" value="Genomic_DNA"/>
</dbReference>
<evidence type="ECO:0000313" key="2">
    <source>
        <dbReference type="EMBL" id="PXF41866.1"/>
    </source>
</evidence>
<name>A0A2V3IIF2_9FLOR</name>
<feature type="compositionally biased region" description="Basic and acidic residues" evidence="1">
    <location>
        <begin position="31"/>
        <end position="41"/>
    </location>
</feature>
<accession>A0A2V3IIF2</accession>
<sequence>MIPANAAQQPPSWQNFKAKFDRPLGEIIEERQAERADKEAAQRAAKGKRTMQEAGAEDNQSSLMPSSKRMHTD</sequence>
<evidence type="ECO:0000256" key="1">
    <source>
        <dbReference type="SAM" id="MobiDB-lite"/>
    </source>
</evidence>
<organism evidence="2 3">
    <name type="scientific">Gracilariopsis chorda</name>
    <dbReference type="NCBI Taxonomy" id="448386"/>
    <lineage>
        <taxon>Eukaryota</taxon>
        <taxon>Rhodophyta</taxon>
        <taxon>Florideophyceae</taxon>
        <taxon>Rhodymeniophycidae</taxon>
        <taxon>Gracilariales</taxon>
        <taxon>Gracilariaceae</taxon>
        <taxon>Gracilariopsis</taxon>
    </lineage>
</organism>
<keyword evidence="3" id="KW-1185">Reference proteome</keyword>
<gene>
    <name evidence="2" type="ORF">BWQ96_08401</name>
</gene>
<proteinExistence type="predicted"/>
<feature type="region of interest" description="Disordered" evidence="1">
    <location>
        <begin position="31"/>
        <end position="73"/>
    </location>
</feature>
<protein>
    <submittedName>
        <fullName evidence="2">Uncharacterized protein</fullName>
    </submittedName>
</protein>
<dbReference type="AlphaFoldDB" id="A0A2V3IIF2"/>
<reference evidence="2 3" key="1">
    <citation type="journal article" date="2018" name="Mol. Biol. Evol.">
        <title>Analysis of the draft genome of the red seaweed Gracilariopsis chorda provides insights into genome size evolution in Rhodophyta.</title>
        <authorList>
            <person name="Lee J."/>
            <person name="Yang E.C."/>
            <person name="Graf L."/>
            <person name="Yang J.H."/>
            <person name="Qiu H."/>
            <person name="Zel Zion U."/>
            <person name="Chan C.X."/>
            <person name="Stephens T.G."/>
            <person name="Weber A.P.M."/>
            <person name="Boo G.H."/>
            <person name="Boo S.M."/>
            <person name="Kim K.M."/>
            <person name="Shin Y."/>
            <person name="Jung M."/>
            <person name="Lee S.J."/>
            <person name="Yim H.S."/>
            <person name="Lee J.H."/>
            <person name="Bhattacharya D."/>
            <person name="Yoon H.S."/>
        </authorList>
    </citation>
    <scope>NUCLEOTIDE SEQUENCE [LARGE SCALE GENOMIC DNA]</scope>
    <source>
        <strain evidence="2 3">SKKU-2015</strain>
        <tissue evidence="2">Whole body</tissue>
    </source>
</reference>
<dbReference type="Proteomes" id="UP000247409">
    <property type="component" value="Unassembled WGS sequence"/>
</dbReference>
<evidence type="ECO:0000313" key="3">
    <source>
        <dbReference type="Proteomes" id="UP000247409"/>
    </source>
</evidence>
<comment type="caution">
    <text evidence="2">The sequence shown here is derived from an EMBL/GenBank/DDBJ whole genome shotgun (WGS) entry which is preliminary data.</text>
</comment>